<protein>
    <submittedName>
        <fullName evidence="1">Uncharacterized protein</fullName>
    </submittedName>
</protein>
<dbReference type="Proteomes" id="UP000706031">
    <property type="component" value="Unassembled WGS sequence"/>
</dbReference>
<dbReference type="RefSeq" id="WP_221786567.1">
    <property type="nucleotide sequence ID" value="NZ_JACLIC010000003.1"/>
</dbReference>
<organism evidence="1 2">
    <name type="scientific">Paenibacillus cucumis</name>
    <name type="common">ex Kampfer et al. 2016</name>
    <dbReference type="NCBI Taxonomy" id="1776858"/>
    <lineage>
        <taxon>Bacteria</taxon>
        <taxon>Bacillati</taxon>
        <taxon>Bacillota</taxon>
        <taxon>Bacilli</taxon>
        <taxon>Bacillales</taxon>
        <taxon>Paenibacillaceae</taxon>
        <taxon>Paenibacillus</taxon>
    </lineage>
</organism>
<reference evidence="1 2" key="1">
    <citation type="submission" date="2020-08" db="EMBL/GenBank/DDBJ databases">
        <title>Fungal Genomes of the International Space Station.</title>
        <authorList>
            <person name="Seuylemezian A."/>
            <person name="Singh N.K."/>
            <person name="Wood J."/>
            <person name="Venkateswaran K."/>
        </authorList>
    </citation>
    <scope>NUCLEOTIDE SEQUENCE [LARGE SCALE GENOMIC DNA]</scope>
    <source>
        <strain evidence="1 2">S/N-304-OC-R4</strain>
    </source>
</reference>
<keyword evidence="2" id="KW-1185">Reference proteome</keyword>
<accession>A0ABS7KDE8</accession>
<name>A0ABS7KDE8_9BACL</name>
<evidence type="ECO:0000313" key="1">
    <source>
        <dbReference type="EMBL" id="MBY0202001.1"/>
    </source>
</evidence>
<proteinExistence type="predicted"/>
<gene>
    <name evidence="1" type="ORF">H7T88_01925</name>
</gene>
<comment type="caution">
    <text evidence="1">The sequence shown here is derived from an EMBL/GenBank/DDBJ whole genome shotgun (WGS) entry which is preliminary data.</text>
</comment>
<sequence>MGAKTIPSHSSPLKRYISGSGEPVICQAEWQEEGREQLTLSEMSRIWFRNPLQHNILVRNIKRVTREQGRH</sequence>
<evidence type="ECO:0000313" key="2">
    <source>
        <dbReference type="Proteomes" id="UP000706031"/>
    </source>
</evidence>
<dbReference type="EMBL" id="JACLIC010000003">
    <property type="protein sequence ID" value="MBY0202001.1"/>
    <property type="molecule type" value="Genomic_DNA"/>
</dbReference>